<accession>A0A382N079</accession>
<reference evidence="1" key="1">
    <citation type="submission" date="2018-05" db="EMBL/GenBank/DDBJ databases">
        <authorList>
            <person name="Lanie J.A."/>
            <person name="Ng W.-L."/>
            <person name="Kazmierczak K.M."/>
            <person name="Andrzejewski T.M."/>
            <person name="Davidsen T.M."/>
            <person name="Wayne K.J."/>
            <person name="Tettelin H."/>
            <person name="Glass J.I."/>
            <person name="Rusch D."/>
            <person name="Podicherti R."/>
            <person name="Tsui H.-C.T."/>
            <person name="Winkler M.E."/>
        </authorList>
    </citation>
    <scope>NUCLEOTIDE SEQUENCE</scope>
</reference>
<dbReference type="PROSITE" id="PS51257">
    <property type="entry name" value="PROKAR_LIPOPROTEIN"/>
    <property type="match status" value="1"/>
</dbReference>
<sequence length="118" mass="12970">MKIKAFSWILLPLFLAGCMIDDSTFDYQEKLAVWAHFQANMPLLDTVFVSRSAEISESTPAESLWVSDAEVRVLGDTLDLLLSAVPGIPGRYVMGSDHIFISGETYTISVTHNGESVS</sequence>
<evidence type="ECO:0000313" key="1">
    <source>
        <dbReference type="EMBL" id="SVC54549.1"/>
    </source>
</evidence>
<dbReference type="EMBL" id="UINC01097113">
    <property type="protein sequence ID" value="SVC54549.1"/>
    <property type="molecule type" value="Genomic_DNA"/>
</dbReference>
<dbReference type="AlphaFoldDB" id="A0A382N079"/>
<gene>
    <name evidence="1" type="ORF">METZ01_LOCUS307403</name>
</gene>
<feature type="non-terminal residue" evidence="1">
    <location>
        <position position="118"/>
    </location>
</feature>
<proteinExistence type="predicted"/>
<evidence type="ECO:0008006" key="2">
    <source>
        <dbReference type="Google" id="ProtNLM"/>
    </source>
</evidence>
<organism evidence="1">
    <name type="scientific">marine metagenome</name>
    <dbReference type="NCBI Taxonomy" id="408172"/>
    <lineage>
        <taxon>unclassified sequences</taxon>
        <taxon>metagenomes</taxon>
        <taxon>ecological metagenomes</taxon>
    </lineage>
</organism>
<name>A0A382N079_9ZZZZ</name>
<protein>
    <recommendedName>
        <fullName evidence="2">DUF4249 family protein</fullName>
    </recommendedName>
</protein>